<dbReference type="InterPro" id="IPR004365">
    <property type="entry name" value="NA-bd_OB_tRNA"/>
</dbReference>
<dbReference type="InterPro" id="IPR016195">
    <property type="entry name" value="Pol/histidinol_Pase-like"/>
</dbReference>
<evidence type="ECO:0000256" key="8">
    <source>
        <dbReference type="ARBA" id="ARBA00022932"/>
    </source>
</evidence>
<evidence type="ECO:0000256" key="6">
    <source>
        <dbReference type="ARBA" id="ARBA00022695"/>
    </source>
</evidence>
<dbReference type="GO" id="GO:0006260">
    <property type="term" value="P:DNA replication"/>
    <property type="evidence" value="ECO:0007669"/>
    <property type="project" value="UniProtKB-KW"/>
</dbReference>
<evidence type="ECO:0000256" key="2">
    <source>
        <dbReference type="ARBA" id="ARBA00009496"/>
    </source>
</evidence>
<dbReference type="OrthoDB" id="9803237at2"/>
<keyword evidence="5 12" id="KW-0808">Transferase</keyword>
<dbReference type="GO" id="GO:0003887">
    <property type="term" value="F:DNA-directed DNA polymerase activity"/>
    <property type="evidence" value="ECO:0007669"/>
    <property type="project" value="UniProtKB-KW"/>
</dbReference>
<dbReference type="Pfam" id="PF02811">
    <property type="entry name" value="PHP"/>
    <property type="match status" value="1"/>
</dbReference>
<dbReference type="Pfam" id="PF17657">
    <property type="entry name" value="DNA_pol3_finger"/>
    <property type="match status" value="1"/>
</dbReference>
<dbReference type="InterPro" id="IPR004013">
    <property type="entry name" value="PHP_dom"/>
</dbReference>
<evidence type="ECO:0000313" key="13">
    <source>
        <dbReference type="Proteomes" id="UP000011728"/>
    </source>
</evidence>
<dbReference type="Pfam" id="PF07733">
    <property type="entry name" value="DNA_pol3_alpha"/>
    <property type="match status" value="1"/>
</dbReference>
<protein>
    <recommendedName>
        <fullName evidence="4">DNA polymerase III subunit alpha</fullName>
        <ecNumber evidence="3">2.7.7.7</ecNumber>
    </recommendedName>
</protein>
<dbReference type="InterPro" id="IPR040982">
    <property type="entry name" value="DNA_pol3_finger"/>
</dbReference>
<evidence type="ECO:0000259" key="11">
    <source>
        <dbReference type="SMART" id="SM00481"/>
    </source>
</evidence>
<dbReference type="RefSeq" id="WP_015395559.1">
    <property type="nucleotide sequence ID" value="NC_020291.1"/>
</dbReference>
<dbReference type="PANTHER" id="PTHR32294:SF0">
    <property type="entry name" value="DNA POLYMERASE III SUBUNIT ALPHA"/>
    <property type="match status" value="1"/>
</dbReference>
<dbReference type="InterPro" id="IPR029460">
    <property type="entry name" value="DNAPol_HHH"/>
</dbReference>
<proteinExistence type="inferred from homology"/>
<dbReference type="NCBIfam" id="NF004226">
    <property type="entry name" value="PRK05673.1"/>
    <property type="match status" value="1"/>
</dbReference>
<keyword evidence="13" id="KW-1185">Reference proteome</keyword>
<evidence type="ECO:0000256" key="7">
    <source>
        <dbReference type="ARBA" id="ARBA00022705"/>
    </source>
</evidence>
<dbReference type="EC" id="2.7.7.7" evidence="3"/>
<dbReference type="Gene3D" id="1.10.10.1600">
    <property type="entry name" value="Bacterial DNA polymerase III alpha subunit, thumb domain"/>
    <property type="match status" value="1"/>
</dbReference>
<dbReference type="Gene3D" id="3.20.20.140">
    <property type="entry name" value="Metal-dependent hydrolases"/>
    <property type="match status" value="1"/>
</dbReference>
<dbReference type="NCBIfam" id="TIGR00594">
    <property type="entry name" value="polc"/>
    <property type="match status" value="1"/>
</dbReference>
<dbReference type="Gene3D" id="1.10.150.870">
    <property type="match status" value="1"/>
</dbReference>
<evidence type="ECO:0000256" key="9">
    <source>
        <dbReference type="ARBA" id="ARBA00025611"/>
    </source>
</evidence>
<sequence>MEKEKQFCHLHLHTEYSLLDGSGKIKKLMKAAKEKGMDSIAITDHGVMYGLVDFFKAAQENDIKAILGCEIYVVPKSMHIKQPDKENSTYHLVLLVKNEIGYQNLMKIASIASIEGFYYKPRVDCDYLREHSEGLIALSACLGGEVQSNLLKGNYEKAKEVALKYKDIFNGDFYLELQDHGMEEQKKVNEDNMKLSKETGIPLIVTNDVHYINKEDSKSHDVLMCIQTAKTIDDPNRRRYPSDQFYLKSPEEMYDMFSYVPEALENTMKIAEQCNYEYKFHESKLPKFPLEEGQDPYEYLKDTCYKGLIERYDVFEELRNKELNYTEVNKIVENSEKAKEYVDRLEYELGVIKQMGYIDYFLIVWDFIKFSYDHGIPTGPGRGSAAGSIVAFTLGITKIDPIKYSLIFERFLNPERVSMPDIDSDFCYERRQEVIDYVVEKYGADNVSQIITFGTMAARLCIRDVGRAMNYSYTEVDKIAKMIPTMLGITIEKALDLNPELKVAYDSDERIKTLIDVSMDLEGLPRHSSTHAAGVVIASKPLVEYVPLQKNDEMIVTQFGMNTLEELGLLKMDFLGLRTLTVMSDAIKMVKENRGVDIDLDKIDFDDKEVYKMIGEGNTAGVFQLESAGMTSFMKELKPDNLEDIIAGISLYRPGPMAEIPRYIECKKNPDKVQYETPELEGVLNVTYGVMVYQEQVMEIVRKLAGYSMGRSDMVRRAMSKKKHKVMEEERKNFIHGILEGDEVIVPGCIRNGISEEVANKIFDNMMDFASYAFNKSHAAAYAVVGYQTAYLMKYYPVEMLAAMLNSIMGINEKVAYYIGIAEELGIQVLPPNINESFSRFTVKDDKIRFGMAAIKNVGGNVVDSIVKAREEKGKFESLVDFINKMDPSAINKRAVECLIKAGALDDFKVFRSKMLAVHEKLIENISSDKRRNIDGQISLFGTEELKNPEVSYPNIKEFNKKNLLAMEKEMTGLYITGHPLDDYAKSLKMQTTNEISKIFSVHETLDETFEENLDEISMFNREETLQDNDRVILGGILAGVNQKVTRNNSIMAFLKLEDLTGTIEVIVFPKTLDKVKELCVTDSLVIVKGRLSLKEDEPPKLICESIEPLEQVNTAKVYLRVDNTEAARDLNKRLKDILAKEYLGDTPIYIFESQQKQKFRVPKDRWVSLDSDVIIMLKETLGEENVKIIEL</sequence>
<dbReference type="GO" id="GO:0005737">
    <property type="term" value="C:cytoplasm"/>
    <property type="evidence" value="ECO:0007669"/>
    <property type="project" value="UniProtKB-SubCell"/>
</dbReference>
<dbReference type="AlphaFoldDB" id="M1N7B5"/>
<evidence type="ECO:0000256" key="4">
    <source>
        <dbReference type="ARBA" id="ARBA00019114"/>
    </source>
</evidence>
<dbReference type="PATRIC" id="fig|931276.5.peg.5565"/>
<dbReference type="Pfam" id="PF14579">
    <property type="entry name" value="HHH_6"/>
    <property type="match status" value="1"/>
</dbReference>
<dbReference type="SUPFAM" id="SSF89550">
    <property type="entry name" value="PHP domain-like"/>
    <property type="match status" value="1"/>
</dbReference>
<dbReference type="InterPro" id="IPR003141">
    <property type="entry name" value="Pol/His_phosphatase_N"/>
</dbReference>
<reference evidence="12 13" key="1">
    <citation type="submission" date="2013-02" db="EMBL/GenBank/DDBJ databases">
        <title>Genome sequence of Clostridium saccharoperbutylacetonicum N1-4(HMT).</title>
        <authorList>
            <person name="Poehlein A."/>
            <person name="Daniel R."/>
        </authorList>
    </citation>
    <scope>NUCLEOTIDE SEQUENCE [LARGE SCALE GENOMIC DNA]</scope>
    <source>
        <strain evidence="13">N1-4(HMT)</strain>
    </source>
</reference>
<keyword evidence="8" id="KW-0239">DNA-directed DNA polymerase</keyword>
<dbReference type="HOGENOM" id="CLU_001600_0_0_9"/>
<dbReference type="KEGG" id="csr:Cspa_c55070"/>
<organism evidence="12 13">
    <name type="scientific">Clostridium saccharoperbutylacetonicum N1-4(HMT)</name>
    <dbReference type="NCBI Taxonomy" id="931276"/>
    <lineage>
        <taxon>Bacteria</taxon>
        <taxon>Bacillati</taxon>
        <taxon>Bacillota</taxon>
        <taxon>Clostridia</taxon>
        <taxon>Eubacteriales</taxon>
        <taxon>Clostridiaceae</taxon>
        <taxon>Clostridium</taxon>
    </lineage>
</organism>
<dbReference type="CDD" id="cd04485">
    <property type="entry name" value="DnaE_OBF"/>
    <property type="match status" value="1"/>
</dbReference>
<dbReference type="InterPro" id="IPR011708">
    <property type="entry name" value="DNA_pol3_alpha_NTPase_dom"/>
</dbReference>
<comment type="similarity">
    <text evidence="2">Belongs to the DNA polymerase type-C family. DnaE subfamily.</text>
</comment>
<dbReference type="Pfam" id="PF01336">
    <property type="entry name" value="tRNA_anti-codon"/>
    <property type="match status" value="1"/>
</dbReference>
<dbReference type="SMART" id="SM00481">
    <property type="entry name" value="POLIIIAc"/>
    <property type="match status" value="1"/>
</dbReference>
<dbReference type="EMBL" id="CP004121">
    <property type="protein sequence ID" value="AGF59252.1"/>
    <property type="molecule type" value="Genomic_DNA"/>
</dbReference>
<dbReference type="InterPro" id="IPR041931">
    <property type="entry name" value="DNA_pol3_alpha_thumb_dom"/>
</dbReference>
<gene>
    <name evidence="12" type="primary">dnaE</name>
    <name evidence="12" type="ORF">Cspa_c55070</name>
</gene>
<comment type="catalytic activity">
    <reaction evidence="10">
        <text>DNA(n) + a 2'-deoxyribonucleoside 5'-triphosphate = DNA(n+1) + diphosphate</text>
        <dbReference type="Rhea" id="RHEA:22508"/>
        <dbReference type="Rhea" id="RHEA-COMP:17339"/>
        <dbReference type="Rhea" id="RHEA-COMP:17340"/>
        <dbReference type="ChEBI" id="CHEBI:33019"/>
        <dbReference type="ChEBI" id="CHEBI:61560"/>
        <dbReference type="ChEBI" id="CHEBI:173112"/>
        <dbReference type="EC" id="2.7.7.7"/>
    </reaction>
</comment>
<name>M1N7B5_9CLOT</name>
<evidence type="ECO:0000313" key="12">
    <source>
        <dbReference type="EMBL" id="AGF59252.1"/>
    </source>
</evidence>
<dbReference type="GO" id="GO:0008408">
    <property type="term" value="F:3'-5' exonuclease activity"/>
    <property type="evidence" value="ECO:0007669"/>
    <property type="project" value="InterPro"/>
</dbReference>
<keyword evidence="6 12" id="KW-0548">Nucleotidyltransferase</keyword>
<dbReference type="InterPro" id="IPR004805">
    <property type="entry name" value="DnaE2/DnaE/PolC"/>
</dbReference>
<keyword evidence="7" id="KW-0235">DNA replication</keyword>
<dbReference type="GO" id="GO:0003676">
    <property type="term" value="F:nucleic acid binding"/>
    <property type="evidence" value="ECO:0007669"/>
    <property type="project" value="InterPro"/>
</dbReference>
<evidence type="ECO:0000256" key="1">
    <source>
        <dbReference type="ARBA" id="ARBA00004496"/>
    </source>
</evidence>
<dbReference type="PANTHER" id="PTHR32294">
    <property type="entry name" value="DNA POLYMERASE III SUBUNIT ALPHA"/>
    <property type="match status" value="1"/>
</dbReference>
<feature type="domain" description="Polymerase/histidinol phosphatase N-terminal" evidence="11">
    <location>
        <begin position="8"/>
        <end position="75"/>
    </location>
</feature>
<comment type="subcellular location">
    <subcellularLocation>
        <location evidence="1">Cytoplasm</location>
    </subcellularLocation>
</comment>
<evidence type="ECO:0000256" key="3">
    <source>
        <dbReference type="ARBA" id="ARBA00012417"/>
    </source>
</evidence>
<dbReference type="STRING" id="36745.CLSAP_52560"/>
<dbReference type="eggNOG" id="COG0587">
    <property type="taxonomic scope" value="Bacteria"/>
</dbReference>
<evidence type="ECO:0000256" key="10">
    <source>
        <dbReference type="ARBA" id="ARBA00049244"/>
    </source>
</evidence>
<comment type="function">
    <text evidence="9">DNA polymerase III is a complex, multichain enzyme responsible for most of the replicative synthesis in bacteria. This DNA polymerase also exhibits 3' to 5' exonuclease activity. The alpha chain is the DNA polymerase.</text>
</comment>
<accession>M1N7B5</accession>
<evidence type="ECO:0000256" key="5">
    <source>
        <dbReference type="ARBA" id="ARBA00022679"/>
    </source>
</evidence>
<dbReference type="NCBIfam" id="NF005298">
    <property type="entry name" value="PRK06826.1"/>
    <property type="match status" value="1"/>
</dbReference>
<dbReference type="Proteomes" id="UP000011728">
    <property type="component" value="Chromosome"/>
</dbReference>
<dbReference type="CDD" id="cd12113">
    <property type="entry name" value="PHP_PolIIIA_DnaE3"/>
    <property type="match status" value="1"/>
</dbReference>